<dbReference type="PANTHER" id="PTHR48086:SF7">
    <property type="entry name" value="SODIUM-SOLUTE SYMPORTER-RELATED"/>
    <property type="match status" value="1"/>
</dbReference>
<feature type="region of interest" description="Disordered" evidence="8">
    <location>
        <begin position="642"/>
        <end position="662"/>
    </location>
</feature>
<reference evidence="10 11" key="1">
    <citation type="submission" date="2023-10" db="EMBL/GenBank/DDBJ databases">
        <title>Rubellicoccus peritrichatus gen. nov., sp. nov., isolated from an algae of coral reef tank.</title>
        <authorList>
            <person name="Luo J."/>
        </authorList>
    </citation>
    <scope>NUCLEOTIDE SEQUENCE [LARGE SCALE GENOMIC DNA]</scope>
    <source>
        <strain evidence="10 11">CR14</strain>
    </source>
</reference>
<feature type="transmembrane region" description="Helical" evidence="9">
    <location>
        <begin position="343"/>
        <end position="362"/>
    </location>
</feature>
<evidence type="ECO:0008006" key="12">
    <source>
        <dbReference type="Google" id="ProtNLM"/>
    </source>
</evidence>
<dbReference type="PROSITE" id="PS50283">
    <property type="entry name" value="NA_SOLUT_SYMP_3"/>
    <property type="match status" value="1"/>
</dbReference>
<dbReference type="Proteomes" id="UP001304300">
    <property type="component" value="Chromosome"/>
</dbReference>
<feature type="transmembrane region" description="Helical" evidence="9">
    <location>
        <begin position="453"/>
        <end position="472"/>
    </location>
</feature>
<evidence type="ECO:0000256" key="3">
    <source>
        <dbReference type="ARBA" id="ARBA00022448"/>
    </source>
</evidence>
<feature type="transmembrane region" description="Helical" evidence="9">
    <location>
        <begin position="116"/>
        <end position="145"/>
    </location>
</feature>
<name>A0AAQ3L646_9BACT</name>
<dbReference type="InterPro" id="IPR001734">
    <property type="entry name" value="Na/solute_symporter"/>
</dbReference>
<dbReference type="InterPro" id="IPR050277">
    <property type="entry name" value="Sodium:Solute_Symporter"/>
</dbReference>
<dbReference type="Gene3D" id="1.20.1730.10">
    <property type="entry name" value="Sodium/glucose cotransporter"/>
    <property type="match status" value="1"/>
</dbReference>
<feature type="transmembrane region" description="Helical" evidence="9">
    <location>
        <begin position="243"/>
        <end position="262"/>
    </location>
</feature>
<feature type="transmembrane region" description="Helical" evidence="9">
    <location>
        <begin position="43"/>
        <end position="63"/>
    </location>
</feature>
<dbReference type="KEGG" id="puo:RZN69_13435"/>
<evidence type="ECO:0000256" key="5">
    <source>
        <dbReference type="ARBA" id="ARBA00022989"/>
    </source>
</evidence>
<dbReference type="PANTHER" id="PTHR48086">
    <property type="entry name" value="SODIUM/PROLINE SYMPORTER-RELATED"/>
    <property type="match status" value="1"/>
</dbReference>
<dbReference type="GO" id="GO:0022857">
    <property type="term" value="F:transmembrane transporter activity"/>
    <property type="evidence" value="ECO:0007669"/>
    <property type="project" value="InterPro"/>
</dbReference>
<keyword evidence="4 9" id="KW-0812">Transmembrane</keyword>
<gene>
    <name evidence="10" type="ORF">RZN69_13435</name>
</gene>
<feature type="transmembrane region" description="Helical" evidence="9">
    <location>
        <begin position="197"/>
        <end position="215"/>
    </location>
</feature>
<evidence type="ECO:0000256" key="6">
    <source>
        <dbReference type="ARBA" id="ARBA00023136"/>
    </source>
</evidence>
<feature type="transmembrane region" description="Helical" evidence="9">
    <location>
        <begin position="562"/>
        <end position="584"/>
    </location>
</feature>
<keyword evidence="11" id="KW-1185">Reference proteome</keyword>
<feature type="transmembrane region" description="Helical" evidence="9">
    <location>
        <begin position="395"/>
        <end position="416"/>
    </location>
</feature>
<feature type="transmembrane region" description="Helical" evidence="9">
    <location>
        <begin position="75"/>
        <end position="95"/>
    </location>
</feature>
<evidence type="ECO:0000256" key="2">
    <source>
        <dbReference type="ARBA" id="ARBA00006434"/>
    </source>
</evidence>
<evidence type="ECO:0000313" key="10">
    <source>
        <dbReference type="EMBL" id="WOO39621.1"/>
    </source>
</evidence>
<feature type="transmembrane region" description="Helical" evidence="9">
    <location>
        <begin position="6"/>
        <end position="23"/>
    </location>
</feature>
<feature type="transmembrane region" description="Helical" evidence="9">
    <location>
        <begin position="165"/>
        <end position="190"/>
    </location>
</feature>
<feature type="transmembrane region" description="Helical" evidence="9">
    <location>
        <begin position="596"/>
        <end position="619"/>
    </location>
</feature>
<dbReference type="EMBL" id="CP136920">
    <property type="protein sequence ID" value="WOO39621.1"/>
    <property type="molecule type" value="Genomic_DNA"/>
</dbReference>
<sequence>MATIDWIIVVSFLLVLTTVAVRLRSYTTTVSDFLAANRCAKRYLLTAAEGAAGIGAISVVALFEVYHSAGFTPAYWELVLVPMWLVLALSGWIIYRFRQTRCLTMAQFLEVRYNRSFRVLSGFVAFIAGIVNYGIFPAVSSRFFIYSMNLPTELSILGLEVPTFALLMACMLSLALLITLCGGQIAIIVTDFIQGQLINIVFVIASIAVLMAFSWGEISDALKVAAEGASRINPFDTARAETFSFWFYLMFLFMRFYTYMCWQGTQGYNASAKNAHEARMSKIVAQWRVAVGALIPMLFAVCAYVLLTQTQFAGSAQLIQDELATIQDSQIQTQMTTPIALQYLLPIGVFGLFIAVMLAATISTDSTYLHSWGSVFLQDVVMPFRKKPFPPKLHLTLLRISIVGVAIFAFFFSLLFRQTEYIILFFQLTGALFASGAGTCIIGGLYWRKGTAAAAWSAMSTGVLLVIAGFILSRVDPEFPLNYMQIVFVTQLCSILVYMLVSLVTCKEELFDLERMLHRGKYAVSTDQIQGVTSSPSEGSALAVWLNRRLGINADFNRTDRMMYYATALLCVIMLITFFGLIVWNFTIRPSENEWLGFWLIFIYVSLAIASISTLWILIGGVSNLRDLLYDLKHMARDDSDDGFVVSKQEPSQAEAKEPGTN</sequence>
<dbReference type="RefSeq" id="WP_317831584.1">
    <property type="nucleotide sequence ID" value="NZ_CP136920.1"/>
</dbReference>
<comment type="similarity">
    <text evidence="2 7">Belongs to the sodium:solute symporter (SSF) (TC 2.A.21) family.</text>
</comment>
<evidence type="ECO:0000313" key="11">
    <source>
        <dbReference type="Proteomes" id="UP001304300"/>
    </source>
</evidence>
<dbReference type="InterPro" id="IPR038377">
    <property type="entry name" value="Na/Glc_symporter_sf"/>
</dbReference>
<evidence type="ECO:0000256" key="8">
    <source>
        <dbReference type="SAM" id="MobiDB-lite"/>
    </source>
</evidence>
<proteinExistence type="inferred from homology"/>
<protein>
    <recommendedName>
        <fullName evidence="12">Sodium:solute symporter</fullName>
    </recommendedName>
</protein>
<accession>A0AAQ3L646</accession>
<dbReference type="GO" id="GO:0005886">
    <property type="term" value="C:plasma membrane"/>
    <property type="evidence" value="ECO:0007669"/>
    <property type="project" value="TreeGrafter"/>
</dbReference>
<keyword evidence="5 9" id="KW-1133">Transmembrane helix</keyword>
<keyword evidence="3" id="KW-0813">Transport</keyword>
<dbReference type="AlphaFoldDB" id="A0AAQ3L646"/>
<organism evidence="10 11">
    <name type="scientific">Rubellicoccus peritrichatus</name>
    <dbReference type="NCBI Taxonomy" id="3080537"/>
    <lineage>
        <taxon>Bacteria</taxon>
        <taxon>Pseudomonadati</taxon>
        <taxon>Verrucomicrobiota</taxon>
        <taxon>Opitutia</taxon>
        <taxon>Puniceicoccales</taxon>
        <taxon>Cerasicoccaceae</taxon>
        <taxon>Rubellicoccus</taxon>
    </lineage>
</organism>
<feature type="transmembrane region" description="Helical" evidence="9">
    <location>
        <begin position="484"/>
        <end position="506"/>
    </location>
</feature>
<keyword evidence="6 9" id="KW-0472">Membrane</keyword>
<evidence type="ECO:0000256" key="7">
    <source>
        <dbReference type="RuleBase" id="RU362091"/>
    </source>
</evidence>
<comment type="subcellular location">
    <subcellularLocation>
        <location evidence="1">Membrane</location>
        <topology evidence="1">Multi-pass membrane protein</topology>
    </subcellularLocation>
</comment>
<feature type="transmembrane region" description="Helical" evidence="9">
    <location>
        <begin position="422"/>
        <end position="446"/>
    </location>
</feature>
<dbReference type="Pfam" id="PF00474">
    <property type="entry name" value="SSF"/>
    <property type="match status" value="1"/>
</dbReference>
<evidence type="ECO:0000256" key="4">
    <source>
        <dbReference type="ARBA" id="ARBA00022692"/>
    </source>
</evidence>
<evidence type="ECO:0000256" key="9">
    <source>
        <dbReference type="SAM" id="Phobius"/>
    </source>
</evidence>
<evidence type="ECO:0000256" key="1">
    <source>
        <dbReference type="ARBA" id="ARBA00004141"/>
    </source>
</evidence>
<feature type="transmembrane region" description="Helical" evidence="9">
    <location>
        <begin position="283"/>
        <end position="307"/>
    </location>
</feature>